<dbReference type="Proteomes" id="UP000198873">
    <property type="component" value="Unassembled WGS sequence"/>
</dbReference>
<evidence type="ECO:0000313" key="3">
    <source>
        <dbReference type="Proteomes" id="UP000198873"/>
    </source>
</evidence>
<dbReference type="EMBL" id="FPAB01000006">
    <property type="protein sequence ID" value="SFT04399.1"/>
    <property type="molecule type" value="Genomic_DNA"/>
</dbReference>
<feature type="transmembrane region" description="Helical" evidence="1">
    <location>
        <begin position="97"/>
        <end position="118"/>
    </location>
</feature>
<keyword evidence="1" id="KW-0812">Transmembrane</keyword>
<sequence length="121" mass="12759">MTAPTPLAWLHAGEFTGWAQTGRCSMCRTDDVPVLWAGSVVAHGRARAVRACGSCLATLRAFVRGEQDGPCAPTRHTTGDLRRPAPAAGRRASVDRAFTTITVLGLAALAASVASAWWTVR</sequence>
<name>A0A1I6USG3_9ACTN</name>
<keyword evidence="1" id="KW-1133">Transmembrane helix</keyword>
<evidence type="ECO:0000313" key="2">
    <source>
        <dbReference type="EMBL" id="SFT04399.1"/>
    </source>
</evidence>
<reference evidence="3" key="1">
    <citation type="submission" date="2016-10" db="EMBL/GenBank/DDBJ databases">
        <authorList>
            <person name="Varghese N."/>
            <person name="Submissions S."/>
        </authorList>
    </citation>
    <scope>NUCLEOTIDE SEQUENCE [LARGE SCALE GENOMIC DNA]</scope>
    <source>
        <strain evidence="3">CGMCC 4.7047</strain>
    </source>
</reference>
<evidence type="ECO:0000256" key="1">
    <source>
        <dbReference type="SAM" id="Phobius"/>
    </source>
</evidence>
<accession>A0A1I6USG3</accession>
<proteinExistence type="predicted"/>
<dbReference type="STRING" id="1176198.SAMN05444716_106145"/>
<dbReference type="RefSeq" id="WP_093843708.1">
    <property type="nucleotide sequence ID" value="NZ_CP054938.1"/>
</dbReference>
<gene>
    <name evidence="2" type="ORF">SAMN05444716_106145</name>
</gene>
<protein>
    <submittedName>
        <fullName evidence="2">Uncharacterized protein</fullName>
    </submittedName>
</protein>
<organism evidence="2 3">
    <name type="scientific">Streptomyces harbinensis</name>
    <dbReference type="NCBI Taxonomy" id="1176198"/>
    <lineage>
        <taxon>Bacteria</taxon>
        <taxon>Bacillati</taxon>
        <taxon>Actinomycetota</taxon>
        <taxon>Actinomycetes</taxon>
        <taxon>Kitasatosporales</taxon>
        <taxon>Streptomycetaceae</taxon>
        <taxon>Streptomyces</taxon>
    </lineage>
</organism>
<keyword evidence="1" id="KW-0472">Membrane</keyword>
<dbReference type="AlphaFoldDB" id="A0A1I6USG3"/>
<keyword evidence="3" id="KW-1185">Reference proteome</keyword>